<dbReference type="EMBL" id="SDGV01000017">
    <property type="protein sequence ID" value="THB60951.1"/>
    <property type="molecule type" value="Genomic_DNA"/>
</dbReference>
<evidence type="ECO:0000313" key="1">
    <source>
        <dbReference type="EMBL" id="THB60951.1"/>
    </source>
</evidence>
<name>A0A4S3B1N4_9ENTE</name>
<dbReference type="Proteomes" id="UP000310506">
    <property type="component" value="Unassembled WGS sequence"/>
</dbReference>
<gene>
    <name evidence="1" type="ORF">ESZ54_08270</name>
</gene>
<evidence type="ECO:0000313" key="2">
    <source>
        <dbReference type="Proteomes" id="UP000310506"/>
    </source>
</evidence>
<keyword evidence="2" id="KW-1185">Reference proteome</keyword>
<organism evidence="1 2">
    <name type="scientific">Vagococcus silagei</name>
    <dbReference type="NCBI Taxonomy" id="2508885"/>
    <lineage>
        <taxon>Bacteria</taxon>
        <taxon>Bacillati</taxon>
        <taxon>Bacillota</taxon>
        <taxon>Bacilli</taxon>
        <taxon>Lactobacillales</taxon>
        <taxon>Enterococcaceae</taxon>
        <taxon>Vagococcus</taxon>
    </lineage>
</organism>
<accession>A0A4S3B1N4</accession>
<reference evidence="1 2" key="1">
    <citation type="submission" date="2019-01" db="EMBL/GenBank/DDBJ databases">
        <title>Vagococcus silagei sp. nov. isolated from brewer's grain.</title>
        <authorList>
            <person name="Guu J.-R."/>
        </authorList>
    </citation>
    <scope>NUCLEOTIDE SEQUENCE [LARGE SCALE GENOMIC DNA]</scope>
    <source>
        <strain evidence="1 2">2B-2</strain>
    </source>
</reference>
<comment type="caution">
    <text evidence="1">The sequence shown here is derived from an EMBL/GenBank/DDBJ whole genome shotgun (WGS) entry which is preliminary data.</text>
</comment>
<dbReference type="OrthoDB" id="2199321at2"/>
<dbReference type="RefSeq" id="WP_136137197.1">
    <property type="nucleotide sequence ID" value="NZ_SDGV01000017.1"/>
</dbReference>
<proteinExistence type="predicted"/>
<protein>
    <submittedName>
        <fullName evidence="1">Uncharacterized protein</fullName>
    </submittedName>
</protein>
<sequence>MEYMGELNFLEWTGDYFIQLPSGFKEKNLYKHNIMEIIRDTITSKEVKELEDMTSISTSFPLTKRTAKEVMAKIARDAADEGLNFLVNTLIETTLDIDMGTDKKPSIFGELFKIAMDEEERSYIAAIGKYEKNELFFESVIPTSDVIQAYFHTEYEADFFIAHVALDTYDKTQNFDIQHLEDAFKTQLLNQTSVFEKGTTLTFSYQDKDYPIQCLETLKLSYNPFKTEIDLT</sequence>
<dbReference type="AlphaFoldDB" id="A0A4S3B1N4"/>